<reference evidence="12 13" key="1">
    <citation type="journal article" date="2022" name="Nat. Plants">
        <title>Genomes of leafy and leafless Platanthera orchids illuminate the evolution of mycoheterotrophy.</title>
        <authorList>
            <person name="Li M.H."/>
            <person name="Liu K.W."/>
            <person name="Li Z."/>
            <person name="Lu H.C."/>
            <person name="Ye Q.L."/>
            <person name="Zhang D."/>
            <person name="Wang J.Y."/>
            <person name="Li Y.F."/>
            <person name="Zhong Z.M."/>
            <person name="Liu X."/>
            <person name="Yu X."/>
            <person name="Liu D.K."/>
            <person name="Tu X.D."/>
            <person name="Liu B."/>
            <person name="Hao Y."/>
            <person name="Liao X.Y."/>
            <person name="Jiang Y.T."/>
            <person name="Sun W.H."/>
            <person name="Chen J."/>
            <person name="Chen Y.Q."/>
            <person name="Ai Y."/>
            <person name="Zhai J.W."/>
            <person name="Wu S.S."/>
            <person name="Zhou Z."/>
            <person name="Hsiao Y.Y."/>
            <person name="Wu W.L."/>
            <person name="Chen Y.Y."/>
            <person name="Lin Y.F."/>
            <person name="Hsu J.L."/>
            <person name="Li C.Y."/>
            <person name="Wang Z.W."/>
            <person name="Zhao X."/>
            <person name="Zhong W.Y."/>
            <person name="Ma X.K."/>
            <person name="Ma L."/>
            <person name="Huang J."/>
            <person name="Chen G.Z."/>
            <person name="Huang M.Z."/>
            <person name="Huang L."/>
            <person name="Peng D.H."/>
            <person name="Luo Y.B."/>
            <person name="Zou S.Q."/>
            <person name="Chen S.P."/>
            <person name="Lan S."/>
            <person name="Tsai W.C."/>
            <person name="Van de Peer Y."/>
            <person name="Liu Z.J."/>
        </authorList>
    </citation>
    <scope>NUCLEOTIDE SEQUENCE [LARGE SCALE GENOMIC DNA]</scope>
    <source>
        <strain evidence="12">Lor287</strain>
    </source>
</reference>
<gene>
    <name evidence="12" type="primary">COL10</name>
    <name evidence="12" type="ORF">KSP39_PZI018647</name>
</gene>
<feature type="domain" description="B box-type" evidence="10">
    <location>
        <begin position="1"/>
        <end position="47"/>
    </location>
</feature>
<dbReference type="PANTHER" id="PTHR31717">
    <property type="entry name" value="ZINC FINGER PROTEIN CONSTANS-LIKE 10"/>
    <property type="match status" value="1"/>
</dbReference>
<keyword evidence="3" id="KW-0479">Metal-binding</keyword>
<keyword evidence="6" id="KW-0862">Zinc</keyword>
<dbReference type="AlphaFoldDB" id="A0AAP0B2M6"/>
<keyword evidence="13" id="KW-1185">Reference proteome</keyword>
<dbReference type="InterPro" id="IPR010402">
    <property type="entry name" value="CCT_domain"/>
</dbReference>
<dbReference type="GO" id="GO:0008270">
    <property type="term" value="F:zinc ion binding"/>
    <property type="evidence" value="ECO:0007669"/>
    <property type="project" value="UniProtKB-KW"/>
</dbReference>
<dbReference type="InterPro" id="IPR000315">
    <property type="entry name" value="Znf_B-box"/>
</dbReference>
<evidence type="ECO:0000259" key="11">
    <source>
        <dbReference type="PROSITE" id="PS51017"/>
    </source>
</evidence>
<evidence type="ECO:0000256" key="9">
    <source>
        <dbReference type="PROSITE-ProRule" id="PRU00357"/>
    </source>
</evidence>
<accession>A0AAP0B2M6</accession>
<dbReference type="PROSITE" id="PS50119">
    <property type="entry name" value="ZF_BBOX"/>
    <property type="match status" value="2"/>
</dbReference>
<evidence type="ECO:0000256" key="7">
    <source>
        <dbReference type="ARBA" id="ARBA00023242"/>
    </source>
</evidence>
<evidence type="ECO:0000259" key="10">
    <source>
        <dbReference type="PROSITE" id="PS50119"/>
    </source>
</evidence>
<evidence type="ECO:0000256" key="3">
    <source>
        <dbReference type="ARBA" id="ARBA00022723"/>
    </source>
</evidence>
<protein>
    <submittedName>
        <fullName evidence="12">Zinc finger protein CONSTANS-LIKE 10</fullName>
    </submittedName>
</protein>
<evidence type="ECO:0000313" key="13">
    <source>
        <dbReference type="Proteomes" id="UP001418222"/>
    </source>
</evidence>
<evidence type="ECO:0000256" key="2">
    <source>
        <dbReference type="ARBA" id="ARBA00010024"/>
    </source>
</evidence>
<organism evidence="12 13">
    <name type="scientific">Platanthera zijinensis</name>
    <dbReference type="NCBI Taxonomy" id="2320716"/>
    <lineage>
        <taxon>Eukaryota</taxon>
        <taxon>Viridiplantae</taxon>
        <taxon>Streptophyta</taxon>
        <taxon>Embryophyta</taxon>
        <taxon>Tracheophyta</taxon>
        <taxon>Spermatophyta</taxon>
        <taxon>Magnoliopsida</taxon>
        <taxon>Liliopsida</taxon>
        <taxon>Asparagales</taxon>
        <taxon>Orchidaceae</taxon>
        <taxon>Orchidoideae</taxon>
        <taxon>Orchideae</taxon>
        <taxon>Orchidinae</taxon>
        <taxon>Platanthera</taxon>
    </lineage>
</organism>
<evidence type="ECO:0000256" key="1">
    <source>
        <dbReference type="ARBA" id="ARBA00004123"/>
    </source>
</evidence>
<proteinExistence type="inferred from homology"/>
<sequence>MGRLCDFCGDQRSMIYCRSDAASLCLSCDRSVHSANALSRRHSRTLLCDRCYSQPSSVRCIAEGISLCHTCDWNGHKSESDSGHKRQTLCCYSGCPSATELAKIWSFITEFPPLMDSNYERGMDLMSINENSADTYWGPPPNSCDADMEGINKINTMEDLSKNMHIGSSASTPTLMTRIADLPAGSVDLTTPKVHEISVFLKFVTFTMQHLSTDEMQACDTGTKDNGIAEDDFYDDFAVDGAGLSFENYEELFGAYHTQPGELFNDVEINSFFEMETSAANSNFPGEFNAQVKTWSPGCSKAISADSVMLKPAAKEDSKMSVPPRQACSSLSYSFSGLTGESSAGNQQDCGMSSMFLGEEFPWYLPCPETSTQAANRDNALMRYKEKKKIRIFEKKIRYASRKTRADSRKRVKGRFIKVGDAYDYDPLSQARSF</sequence>
<evidence type="ECO:0000256" key="4">
    <source>
        <dbReference type="ARBA" id="ARBA00022737"/>
    </source>
</evidence>
<evidence type="ECO:0000256" key="5">
    <source>
        <dbReference type="ARBA" id="ARBA00022771"/>
    </source>
</evidence>
<dbReference type="CDD" id="cd19821">
    <property type="entry name" value="Bbox1_BBX-like"/>
    <property type="match status" value="1"/>
</dbReference>
<dbReference type="PROSITE" id="PS51017">
    <property type="entry name" value="CCT"/>
    <property type="match status" value="1"/>
</dbReference>
<dbReference type="GO" id="GO:0006355">
    <property type="term" value="P:regulation of DNA-templated transcription"/>
    <property type="evidence" value="ECO:0007669"/>
    <property type="project" value="UniProtKB-ARBA"/>
</dbReference>
<dbReference type="PANTHER" id="PTHR31717:SF138">
    <property type="entry name" value="CONSTANS-LIKE PROTEIN DAYS TO HEADING ON CHROMOSOME 2"/>
    <property type="match status" value="1"/>
</dbReference>
<feature type="domain" description="B box-type" evidence="10">
    <location>
        <begin position="43"/>
        <end position="89"/>
    </location>
</feature>
<feature type="domain" description="CCT" evidence="11">
    <location>
        <begin position="377"/>
        <end position="419"/>
    </location>
</feature>
<keyword evidence="5 8" id="KW-0863">Zinc-finger</keyword>
<dbReference type="SMART" id="SM00336">
    <property type="entry name" value="BBOX"/>
    <property type="match status" value="1"/>
</dbReference>
<dbReference type="GO" id="GO:0005634">
    <property type="term" value="C:nucleus"/>
    <property type="evidence" value="ECO:0007669"/>
    <property type="project" value="UniProtKB-SubCell"/>
</dbReference>
<comment type="subcellular location">
    <subcellularLocation>
        <location evidence="1 9">Nucleus</location>
    </subcellularLocation>
</comment>
<evidence type="ECO:0000313" key="12">
    <source>
        <dbReference type="EMBL" id="KAK8925781.1"/>
    </source>
</evidence>
<evidence type="ECO:0000256" key="6">
    <source>
        <dbReference type="ARBA" id="ARBA00022833"/>
    </source>
</evidence>
<keyword evidence="7 9" id="KW-0539">Nucleus</keyword>
<name>A0AAP0B2M6_9ASPA</name>
<dbReference type="InterPro" id="IPR049808">
    <property type="entry name" value="CONSTANS-like_Bbox1"/>
</dbReference>
<evidence type="ECO:0000256" key="8">
    <source>
        <dbReference type="PROSITE-ProRule" id="PRU00024"/>
    </source>
</evidence>
<dbReference type="Pfam" id="PF06203">
    <property type="entry name" value="CCT"/>
    <property type="match status" value="1"/>
</dbReference>
<comment type="similarity">
    <text evidence="2">Belongs to the CONSTANS family.</text>
</comment>
<dbReference type="Proteomes" id="UP001418222">
    <property type="component" value="Unassembled WGS sequence"/>
</dbReference>
<dbReference type="EMBL" id="JBBWWQ010000016">
    <property type="protein sequence ID" value="KAK8925781.1"/>
    <property type="molecule type" value="Genomic_DNA"/>
</dbReference>
<keyword evidence="4" id="KW-0677">Repeat</keyword>
<comment type="caution">
    <text evidence="12">The sequence shown here is derived from an EMBL/GenBank/DDBJ whole genome shotgun (WGS) entry which is preliminary data.</text>
</comment>